<feature type="compositionally biased region" description="Acidic residues" evidence="1">
    <location>
        <begin position="58"/>
        <end position="67"/>
    </location>
</feature>
<feature type="compositionally biased region" description="Basic and acidic residues" evidence="1">
    <location>
        <begin position="68"/>
        <end position="84"/>
    </location>
</feature>
<name>A0A1G2MBJ2_9BACT</name>
<dbReference type="AlphaFoldDB" id="A0A1G2MBJ2"/>
<dbReference type="Proteomes" id="UP000178121">
    <property type="component" value="Unassembled WGS sequence"/>
</dbReference>
<evidence type="ECO:0000313" key="3">
    <source>
        <dbReference type="Proteomes" id="UP000178121"/>
    </source>
</evidence>
<organism evidence="2 3">
    <name type="scientific">Candidatus Taylorbacteria bacterium RIFCSPHIGHO2_01_FULL_51_15</name>
    <dbReference type="NCBI Taxonomy" id="1802304"/>
    <lineage>
        <taxon>Bacteria</taxon>
        <taxon>Candidatus Tayloriibacteriota</taxon>
    </lineage>
</organism>
<reference evidence="2 3" key="1">
    <citation type="journal article" date="2016" name="Nat. Commun.">
        <title>Thousands of microbial genomes shed light on interconnected biogeochemical processes in an aquifer system.</title>
        <authorList>
            <person name="Anantharaman K."/>
            <person name="Brown C.T."/>
            <person name="Hug L.A."/>
            <person name="Sharon I."/>
            <person name="Castelle C.J."/>
            <person name="Probst A.J."/>
            <person name="Thomas B.C."/>
            <person name="Singh A."/>
            <person name="Wilkins M.J."/>
            <person name="Karaoz U."/>
            <person name="Brodie E.L."/>
            <person name="Williams K.H."/>
            <person name="Hubbard S.S."/>
            <person name="Banfield J.F."/>
        </authorList>
    </citation>
    <scope>NUCLEOTIDE SEQUENCE [LARGE SCALE GENOMIC DNA]</scope>
</reference>
<accession>A0A1G2MBJ2</accession>
<dbReference type="EMBL" id="MHRI01000011">
    <property type="protein sequence ID" value="OHA21267.1"/>
    <property type="molecule type" value="Genomic_DNA"/>
</dbReference>
<comment type="caution">
    <text evidence="2">The sequence shown here is derived from an EMBL/GenBank/DDBJ whole genome shotgun (WGS) entry which is preliminary data.</text>
</comment>
<feature type="region of interest" description="Disordered" evidence="1">
    <location>
        <begin position="55"/>
        <end position="84"/>
    </location>
</feature>
<sequence>MKFSLQSAIVLFVLAIAIVGGVLWSTRFATTAVENSPGLSRTYKHPILSEVYMSENASDTDGDGIPDWEEKLRGMDPNKPDSEVREASSGIIHDLTLPTLETPVSPSYRSATAIPTETPAIPLEAGSESASQDTAVSIELRTLLHSFGNNVGLALSLIFNQSFASEEQALFKNTVGTSSVDALKKLAPVGNAYKTVSETLRQVQPTPETRELLANLHRAYDRIGGAVLSLADAPTEIPILGERWTRYSEAALGVGKAVSDMIVFFKKQGVVFSPSEPGSIISY</sequence>
<protein>
    <submittedName>
        <fullName evidence="2">Uncharacterized protein</fullName>
    </submittedName>
</protein>
<evidence type="ECO:0000256" key="1">
    <source>
        <dbReference type="SAM" id="MobiDB-lite"/>
    </source>
</evidence>
<proteinExistence type="predicted"/>
<evidence type="ECO:0000313" key="2">
    <source>
        <dbReference type="EMBL" id="OHA21267.1"/>
    </source>
</evidence>
<gene>
    <name evidence="2" type="ORF">A2849_00535</name>
</gene>